<comment type="caution">
    <text evidence="10">The sequence shown here is derived from an EMBL/GenBank/DDBJ whole genome shotgun (WGS) entry which is preliminary data.</text>
</comment>
<dbReference type="HAMAP" id="MF_00238">
    <property type="entry name" value="Cytidyl_kinase_type1"/>
    <property type="match status" value="1"/>
</dbReference>
<dbReference type="NCBIfam" id="TIGR00017">
    <property type="entry name" value="cmk"/>
    <property type="match status" value="1"/>
</dbReference>
<evidence type="ECO:0000259" key="9">
    <source>
        <dbReference type="Pfam" id="PF02224"/>
    </source>
</evidence>
<feature type="binding site" evidence="8">
    <location>
        <begin position="11"/>
        <end position="19"/>
    </location>
    <ligand>
        <name>ATP</name>
        <dbReference type="ChEBI" id="CHEBI:30616"/>
    </ligand>
</feature>
<evidence type="ECO:0000256" key="6">
    <source>
        <dbReference type="ARBA" id="ARBA00047615"/>
    </source>
</evidence>
<comment type="catalytic activity">
    <reaction evidence="7 8">
        <text>CMP + ATP = CDP + ADP</text>
        <dbReference type="Rhea" id="RHEA:11600"/>
        <dbReference type="ChEBI" id="CHEBI:30616"/>
        <dbReference type="ChEBI" id="CHEBI:58069"/>
        <dbReference type="ChEBI" id="CHEBI:60377"/>
        <dbReference type="ChEBI" id="CHEBI:456216"/>
        <dbReference type="EC" id="2.7.4.25"/>
    </reaction>
</comment>
<protein>
    <recommendedName>
        <fullName evidence="8">Cytidylate kinase</fullName>
        <shortName evidence="8">CK</shortName>
        <ecNumber evidence="8">2.7.4.25</ecNumber>
    </recommendedName>
    <alternativeName>
        <fullName evidence="8">Cytidine monophosphate kinase</fullName>
        <shortName evidence="8">CMP kinase</shortName>
    </alternativeName>
</protein>
<comment type="similarity">
    <text evidence="1 8">Belongs to the cytidylate kinase family. Type 1 subfamily.</text>
</comment>
<dbReference type="Gene3D" id="3.40.50.300">
    <property type="entry name" value="P-loop containing nucleotide triphosphate hydrolases"/>
    <property type="match status" value="1"/>
</dbReference>
<keyword evidence="5 8" id="KW-0067">ATP-binding</keyword>
<keyword evidence="8" id="KW-0963">Cytoplasm</keyword>
<evidence type="ECO:0000256" key="1">
    <source>
        <dbReference type="ARBA" id="ARBA00009427"/>
    </source>
</evidence>
<evidence type="ECO:0000256" key="8">
    <source>
        <dbReference type="HAMAP-Rule" id="MF_00238"/>
    </source>
</evidence>
<dbReference type="InterPro" id="IPR027417">
    <property type="entry name" value="P-loop_NTPase"/>
</dbReference>
<comment type="subcellular location">
    <subcellularLocation>
        <location evidence="8">Cytoplasm</location>
    </subcellularLocation>
</comment>
<sequence length="229" mass="26538">MKKFKIITIDGPASSGKTTVAKMIAQKLNIPLLESGTLYRFVTYLLMKSEEPLQTYMENEKALINFLKETFKKAKIELTPAGTFIYWNGKLIKEELREKEVENLVSQVSANKEVREFLTEFMRELGKKGNLITEGRDMGSIVFPYADIKIFLTADEEIRAQRRFKEKMEKGVYKEKILYEEVFSNIKFRDKLDSKRKVAPLIIPEGAYIIDTSHLTPEEVLNEILKIIK</sequence>
<evidence type="ECO:0000256" key="7">
    <source>
        <dbReference type="ARBA" id="ARBA00048478"/>
    </source>
</evidence>
<evidence type="ECO:0000256" key="3">
    <source>
        <dbReference type="ARBA" id="ARBA00022741"/>
    </source>
</evidence>
<dbReference type="EMBL" id="DRWR01000016">
    <property type="protein sequence ID" value="HHQ15365.1"/>
    <property type="molecule type" value="Genomic_DNA"/>
</dbReference>
<dbReference type="AlphaFoldDB" id="A0A7V5XF99"/>
<reference evidence="10" key="1">
    <citation type="journal article" date="2020" name="mSystems">
        <title>Genome- and Community-Level Interaction Insights into Carbon Utilization and Element Cycling Functions of Hydrothermarchaeota in Hydrothermal Sediment.</title>
        <authorList>
            <person name="Zhou Z."/>
            <person name="Liu Y."/>
            <person name="Xu W."/>
            <person name="Pan J."/>
            <person name="Luo Z.H."/>
            <person name="Li M."/>
        </authorList>
    </citation>
    <scope>NUCLEOTIDE SEQUENCE [LARGE SCALE GENOMIC DNA]</scope>
    <source>
        <strain evidence="10">SpSt-106</strain>
    </source>
</reference>
<keyword evidence="4 8" id="KW-0418">Kinase</keyword>
<dbReference type="InterPro" id="IPR011994">
    <property type="entry name" value="Cytidylate_kinase_dom"/>
</dbReference>
<keyword evidence="3 8" id="KW-0547">Nucleotide-binding</keyword>
<evidence type="ECO:0000256" key="4">
    <source>
        <dbReference type="ARBA" id="ARBA00022777"/>
    </source>
</evidence>
<feature type="domain" description="Cytidylate kinase" evidence="9">
    <location>
        <begin position="7"/>
        <end position="229"/>
    </location>
</feature>
<comment type="catalytic activity">
    <reaction evidence="6 8">
        <text>dCMP + ATP = dCDP + ADP</text>
        <dbReference type="Rhea" id="RHEA:25094"/>
        <dbReference type="ChEBI" id="CHEBI:30616"/>
        <dbReference type="ChEBI" id="CHEBI:57566"/>
        <dbReference type="ChEBI" id="CHEBI:58593"/>
        <dbReference type="ChEBI" id="CHEBI:456216"/>
        <dbReference type="EC" id="2.7.4.25"/>
    </reaction>
</comment>
<dbReference type="GO" id="GO:0005524">
    <property type="term" value="F:ATP binding"/>
    <property type="evidence" value="ECO:0007669"/>
    <property type="project" value="UniProtKB-UniRule"/>
</dbReference>
<gene>
    <name evidence="8" type="primary">cmk</name>
    <name evidence="10" type="ORF">ENM15_00840</name>
</gene>
<keyword evidence="2 8" id="KW-0808">Transferase</keyword>
<dbReference type="Pfam" id="PF02224">
    <property type="entry name" value="Cytidylate_kin"/>
    <property type="match status" value="1"/>
</dbReference>
<dbReference type="InterPro" id="IPR003136">
    <property type="entry name" value="Cytidylate_kin"/>
</dbReference>
<proteinExistence type="inferred from homology"/>
<evidence type="ECO:0000313" key="10">
    <source>
        <dbReference type="EMBL" id="HHQ15365.1"/>
    </source>
</evidence>
<accession>A0A7V5XF99</accession>
<dbReference type="GO" id="GO:0005737">
    <property type="term" value="C:cytoplasm"/>
    <property type="evidence" value="ECO:0007669"/>
    <property type="project" value="UniProtKB-SubCell"/>
</dbReference>
<evidence type="ECO:0000256" key="2">
    <source>
        <dbReference type="ARBA" id="ARBA00022679"/>
    </source>
</evidence>
<dbReference type="EC" id="2.7.4.25" evidence="8"/>
<dbReference type="SUPFAM" id="SSF52540">
    <property type="entry name" value="P-loop containing nucleoside triphosphate hydrolases"/>
    <property type="match status" value="1"/>
</dbReference>
<dbReference type="GO" id="GO:0006220">
    <property type="term" value="P:pyrimidine nucleotide metabolic process"/>
    <property type="evidence" value="ECO:0007669"/>
    <property type="project" value="UniProtKB-UniRule"/>
</dbReference>
<organism evidence="10">
    <name type="scientific">Thermodesulfobacterium geofontis</name>
    <dbReference type="NCBI Taxonomy" id="1295609"/>
    <lineage>
        <taxon>Bacteria</taxon>
        <taxon>Pseudomonadati</taxon>
        <taxon>Thermodesulfobacteriota</taxon>
        <taxon>Thermodesulfobacteria</taxon>
        <taxon>Thermodesulfobacteriales</taxon>
        <taxon>Thermodesulfobacteriaceae</taxon>
        <taxon>Thermodesulfobacterium</taxon>
    </lineage>
</organism>
<dbReference type="GO" id="GO:0036431">
    <property type="term" value="F:dCMP kinase activity"/>
    <property type="evidence" value="ECO:0007669"/>
    <property type="project" value="InterPro"/>
</dbReference>
<name>A0A7V5XF99_9BACT</name>
<dbReference type="CDD" id="cd02020">
    <property type="entry name" value="CMPK"/>
    <property type="match status" value="1"/>
</dbReference>
<evidence type="ECO:0000256" key="5">
    <source>
        <dbReference type="ARBA" id="ARBA00022840"/>
    </source>
</evidence>